<keyword evidence="5" id="KW-0119">Carbohydrate metabolism</keyword>
<evidence type="ECO:0000256" key="1">
    <source>
        <dbReference type="ARBA" id="ARBA00001946"/>
    </source>
</evidence>
<dbReference type="InterPro" id="IPR011330">
    <property type="entry name" value="Glyco_hydro/deAcase_b/a-brl"/>
</dbReference>
<dbReference type="GO" id="GO:0016811">
    <property type="term" value="F:hydrolase activity, acting on carbon-nitrogen (but not peptide) bonds, in linear amides"/>
    <property type="evidence" value="ECO:0007669"/>
    <property type="project" value="InterPro"/>
</dbReference>
<evidence type="ECO:0000256" key="4">
    <source>
        <dbReference type="ARBA" id="ARBA00022842"/>
    </source>
</evidence>
<dbReference type="Proteomes" id="UP000078503">
    <property type="component" value="Unassembled WGS sequence"/>
</dbReference>
<dbReference type="EMBL" id="LVHF01000028">
    <property type="protein sequence ID" value="OAN13711.1"/>
    <property type="molecule type" value="Genomic_DNA"/>
</dbReference>
<reference evidence="6 7" key="1">
    <citation type="submission" date="2016-03" db="EMBL/GenBank/DDBJ databases">
        <title>Photobacterium proteolyticum sp. nov. a protease producing bacterium isolated from ocean sediments of Laizhou Bay.</title>
        <authorList>
            <person name="Li Y."/>
        </authorList>
    </citation>
    <scope>NUCLEOTIDE SEQUENCE [LARGE SCALE GENOMIC DNA]</scope>
    <source>
        <strain evidence="6 7">R-40508</strain>
    </source>
</reference>
<dbReference type="SUPFAM" id="SSF88713">
    <property type="entry name" value="Glycoside hydrolase/deacetylase"/>
    <property type="match status" value="1"/>
</dbReference>
<comment type="cofactor">
    <cofactor evidence="1">
        <name>Mg(2+)</name>
        <dbReference type="ChEBI" id="CHEBI:18420"/>
    </cofactor>
</comment>
<gene>
    <name evidence="6" type="ORF">A3K86_14155</name>
</gene>
<keyword evidence="4" id="KW-0460">Magnesium</keyword>
<evidence type="ECO:0000313" key="6">
    <source>
        <dbReference type="EMBL" id="OAN13711.1"/>
    </source>
</evidence>
<dbReference type="Gene3D" id="3.20.20.370">
    <property type="entry name" value="Glycoside hydrolase/deacetylase"/>
    <property type="match status" value="1"/>
</dbReference>
<proteinExistence type="predicted"/>
<dbReference type="GO" id="GO:0000272">
    <property type="term" value="P:polysaccharide catabolic process"/>
    <property type="evidence" value="ECO:0007669"/>
    <property type="project" value="InterPro"/>
</dbReference>
<dbReference type="RefSeq" id="WP_068332231.1">
    <property type="nucleotide sequence ID" value="NZ_LVHF01000028.1"/>
</dbReference>
<dbReference type="OrthoDB" id="9774177at2"/>
<keyword evidence="3" id="KW-0378">Hydrolase</keyword>
<evidence type="ECO:0000256" key="3">
    <source>
        <dbReference type="ARBA" id="ARBA00022801"/>
    </source>
</evidence>
<dbReference type="InterPro" id="IPR022948">
    <property type="entry name" value="COD_ChbG_bac"/>
</dbReference>
<accession>A0A178K8Q8</accession>
<dbReference type="InterPro" id="IPR006879">
    <property type="entry name" value="YdjC-like"/>
</dbReference>
<keyword evidence="2" id="KW-0479">Metal-binding</keyword>
<dbReference type="GO" id="GO:0019213">
    <property type="term" value="F:deacetylase activity"/>
    <property type="evidence" value="ECO:0007669"/>
    <property type="project" value="TreeGrafter"/>
</dbReference>
<keyword evidence="7" id="KW-1185">Reference proteome</keyword>
<dbReference type="PANTHER" id="PTHR31609">
    <property type="entry name" value="YDJC DEACETYLASE FAMILY MEMBER"/>
    <property type="match status" value="1"/>
</dbReference>
<organism evidence="6 7">
    <name type="scientific">Photobacterium jeanii</name>
    <dbReference type="NCBI Taxonomy" id="858640"/>
    <lineage>
        <taxon>Bacteria</taxon>
        <taxon>Pseudomonadati</taxon>
        <taxon>Pseudomonadota</taxon>
        <taxon>Gammaproteobacteria</taxon>
        <taxon>Vibrionales</taxon>
        <taxon>Vibrionaceae</taxon>
        <taxon>Photobacterium</taxon>
    </lineage>
</organism>
<evidence type="ECO:0000256" key="5">
    <source>
        <dbReference type="ARBA" id="ARBA00023277"/>
    </source>
</evidence>
<dbReference type="CDD" id="cd10803">
    <property type="entry name" value="YdjC_EF3048_like"/>
    <property type="match status" value="1"/>
</dbReference>
<evidence type="ECO:0000313" key="7">
    <source>
        <dbReference type="Proteomes" id="UP000078503"/>
    </source>
</evidence>
<dbReference type="STRING" id="858640.A3K86_14155"/>
<comment type="caution">
    <text evidence="6">The sequence shown here is derived from an EMBL/GenBank/DDBJ whole genome shotgun (WGS) entry which is preliminary data.</text>
</comment>
<dbReference type="Pfam" id="PF04794">
    <property type="entry name" value="YdjC"/>
    <property type="match status" value="1"/>
</dbReference>
<evidence type="ECO:0000256" key="2">
    <source>
        <dbReference type="ARBA" id="ARBA00022723"/>
    </source>
</evidence>
<dbReference type="AlphaFoldDB" id="A0A178K8Q8"/>
<name>A0A178K8Q8_9GAMM</name>
<evidence type="ECO:0008006" key="8">
    <source>
        <dbReference type="Google" id="ProtNLM"/>
    </source>
</evidence>
<protein>
    <recommendedName>
        <fullName evidence="8">PTS cellbiose transporter</fullName>
    </recommendedName>
</protein>
<dbReference type="PANTHER" id="PTHR31609:SF1">
    <property type="entry name" value="CARBOHYDRATE DEACETYLASE"/>
    <property type="match status" value="1"/>
</dbReference>
<dbReference type="GO" id="GO:0046872">
    <property type="term" value="F:metal ion binding"/>
    <property type="evidence" value="ECO:0007669"/>
    <property type="project" value="UniProtKB-KW"/>
</dbReference>
<sequence>MKLIINADDFGLTPKVNQAITECMAFGLVKSTTLMVNQPGTQDAIARIKRREVPDVGLHLNLTLGRPVLAAQQVPSLVNSEGQFYSRAQLTERLDQVDVEQVYQELSAQYRWAEQQGIAINHLDTHHFAAVQPKLREAYIAVANEVGLPSRRIDMELDGQDGLTVMTPDAFDMHFFDRGVSHPALQGLLAGYRSTLTEEQVLEIMCHPGLMDDEPLTSLSSYRDMRFQETQILTSPQLRDWLEEQQIEVMGYHDFARYKSASKTPS</sequence>